<sequence length="61" mass="7327">MLSLERVKELLNDPKFSDKEVEEIRGGFYQLSELMFEQWQAERIKAKAEQKDNEKKEKPKI</sequence>
<proteinExistence type="predicted"/>
<protein>
    <submittedName>
        <fullName evidence="1">Putative cytosolic protein</fullName>
    </submittedName>
</protein>
<dbReference type="Proteomes" id="UP000034213">
    <property type="component" value="Unassembled WGS sequence"/>
</dbReference>
<comment type="caution">
    <text evidence="1">The sequence shown here is derived from an EMBL/GenBank/DDBJ whole genome shotgun (WGS) entry which is preliminary data.</text>
</comment>
<dbReference type="EMBL" id="LCEW01000025">
    <property type="protein sequence ID" value="KKS79909.1"/>
    <property type="molecule type" value="Genomic_DNA"/>
</dbReference>
<accession>A0A0G1C376</accession>
<evidence type="ECO:0000313" key="2">
    <source>
        <dbReference type="Proteomes" id="UP000034213"/>
    </source>
</evidence>
<dbReference type="AlphaFoldDB" id="A0A0G1C376"/>
<name>A0A0G1C376_9BACT</name>
<organism evidence="1 2">
    <name type="scientific">Candidatus Beckwithbacteria bacterium GW2011_GWA2_43_10</name>
    <dbReference type="NCBI Taxonomy" id="1618369"/>
    <lineage>
        <taxon>Bacteria</taxon>
        <taxon>Candidatus Beckwithiibacteriota</taxon>
    </lineage>
</organism>
<gene>
    <name evidence="1" type="ORF">UV54_C0025G0001</name>
</gene>
<evidence type="ECO:0000313" key="1">
    <source>
        <dbReference type="EMBL" id="KKS79909.1"/>
    </source>
</evidence>
<reference evidence="1 2" key="1">
    <citation type="journal article" date="2015" name="Nature">
        <title>rRNA introns, odd ribosomes, and small enigmatic genomes across a large radiation of phyla.</title>
        <authorList>
            <person name="Brown C.T."/>
            <person name="Hug L.A."/>
            <person name="Thomas B.C."/>
            <person name="Sharon I."/>
            <person name="Castelle C.J."/>
            <person name="Singh A."/>
            <person name="Wilkins M.J."/>
            <person name="Williams K.H."/>
            <person name="Banfield J.F."/>
        </authorList>
    </citation>
    <scope>NUCLEOTIDE SEQUENCE [LARGE SCALE GENOMIC DNA]</scope>
</reference>